<gene>
    <name evidence="1" type="ORF">HPB52_001993</name>
</gene>
<comment type="caution">
    <text evidence="1">The sequence shown here is derived from an EMBL/GenBank/DDBJ whole genome shotgun (WGS) entry which is preliminary data.</text>
</comment>
<accession>A0A9D4SMS0</accession>
<protein>
    <submittedName>
        <fullName evidence="1">Uncharacterized protein</fullName>
    </submittedName>
</protein>
<sequence>MGVYNPTKQNMDRAEQELQAKLERLGAVSDLGRTESIVSEVVDKVSQLRSSVVLILKVIISCPT</sequence>
<proteinExistence type="predicted"/>
<keyword evidence="2" id="KW-1185">Reference proteome</keyword>
<evidence type="ECO:0000313" key="1">
    <source>
        <dbReference type="EMBL" id="KAH7934921.1"/>
    </source>
</evidence>
<reference evidence="1" key="1">
    <citation type="journal article" date="2020" name="Cell">
        <title>Large-Scale Comparative Analyses of Tick Genomes Elucidate Their Genetic Diversity and Vector Capacities.</title>
        <authorList>
            <consortium name="Tick Genome and Microbiome Consortium (TIGMIC)"/>
            <person name="Jia N."/>
            <person name="Wang J."/>
            <person name="Shi W."/>
            <person name="Du L."/>
            <person name="Sun Y."/>
            <person name="Zhan W."/>
            <person name="Jiang J.F."/>
            <person name="Wang Q."/>
            <person name="Zhang B."/>
            <person name="Ji P."/>
            <person name="Bell-Sakyi L."/>
            <person name="Cui X.M."/>
            <person name="Yuan T.T."/>
            <person name="Jiang B.G."/>
            <person name="Yang W.F."/>
            <person name="Lam T.T."/>
            <person name="Chang Q.C."/>
            <person name="Ding S.J."/>
            <person name="Wang X.J."/>
            <person name="Zhu J.G."/>
            <person name="Ruan X.D."/>
            <person name="Zhao L."/>
            <person name="Wei J.T."/>
            <person name="Ye R.Z."/>
            <person name="Que T.C."/>
            <person name="Du C.H."/>
            <person name="Zhou Y.H."/>
            <person name="Cheng J.X."/>
            <person name="Dai P.F."/>
            <person name="Guo W.B."/>
            <person name="Han X.H."/>
            <person name="Huang E.J."/>
            <person name="Li L.F."/>
            <person name="Wei W."/>
            <person name="Gao Y.C."/>
            <person name="Liu J.Z."/>
            <person name="Shao H.Z."/>
            <person name="Wang X."/>
            <person name="Wang C.C."/>
            <person name="Yang T.C."/>
            <person name="Huo Q.B."/>
            <person name="Li W."/>
            <person name="Chen H.Y."/>
            <person name="Chen S.E."/>
            <person name="Zhou L.G."/>
            <person name="Ni X.B."/>
            <person name="Tian J.H."/>
            <person name="Sheng Y."/>
            <person name="Liu T."/>
            <person name="Pan Y.S."/>
            <person name="Xia L.Y."/>
            <person name="Li J."/>
            <person name="Zhao F."/>
            <person name="Cao W.C."/>
        </authorList>
    </citation>
    <scope>NUCLEOTIDE SEQUENCE</scope>
    <source>
        <strain evidence="1">Rsan-2018</strain>
    </source>
</reference>
<dbReference type="Proteomes" id="UP000821837">
    <property type="component" value="Unassembled WGS sequence"/>
</dbReference>
<evidence type="ECO:0000313" key="2">
    <source>
        <dbReference type="Proteomes" id="UP000821837"/>
    </source>
</evidence>
<dbReference type="EMBL" id="JABSTV010001255">
    <property type="protein sequence ID" value="KAH7934921.1"/>
    <property type="molecule type" value="Genomic_DNA"/>
</dbReference>
<reference evidence="1" key="2">
    <citation type="submission" date="2021-09" db="EMBL/GenBank/DDBJ databases">
        <authorList>
            <person name="Jia N."/>
            <person name="Wang J."/>
            <person name="Shi W."/>
            <person name="Du L."/>
            <person name="Sun Y."/>
            <person name="Zhan W."/>
            <person name="Jiang J."/>
            <person name="Wang Q."/>
            <person name="Zhang B."/>
            <person name="Ji P."/>
            <person name="Sakyi L.B."/>
            <person name="Cui X."/>
            <person name="Yuan T."/>
            <person name="Jiang B."/>
            <person name="Yang W."/>
            <person name="Lam T.T.-Y."/>
            <person name="Chang Q."/>
            <person name="Ding S."/>
            <person name="Wang X."/>
            <person name="Zhu J."/>
            <person name="Ruan X."/>
            <person name="Zhao L."/>
            <person name="Wei J."/>
            <person name="Que T."/>
            <person name="Du C."/>
            <person name="Cheng J."/>
            <person name="Dai P."/>
            <person name="Han X."/>
            <person name="Huang E."/>
            <person name="Gao Y."/>
            <person name="Liu J."/>
            <person name="Shao H."/>
            <person name="Ye R."/>
            <person name="Li L."/>
            <person name="Wei W."/>
            <person name="Wang X."/>
            <person name="Wang C."/>
            <person name="Huo Q."/>
            <person name="Li W."/>
            <person name="Guo W."/>
            <person name="Chen H."/>
            <person name="Chen S."/>
            <person name="Zhou L."/>
            <person name="Zhou L."/>
            <person name="Ni X."/>
            <person name="Tian J."/>
            <person name="Zhou Y."/>
            <person name="Sheng Y."/>
            <person name="Liu T."/>
            <person name="Pan Y."/>
            <person name="Xia L."/>
            <person name="Li J."/>
            <person name="Zhao F."/>
            <person name="Cao W."/>
        </authorList>
    </citation>
    <scope>NUCLEOTIDE SEQUENCE</scope>
    <source>
        <strain evidence="1">Rsan-2018</strain>
        <tissue evidence="1">Larvae</tissue>
    </source>
</reference>
<dbReference type="AlphaFoldDB" id="A0A9D4SMS0"/>
<name>A0A9D4SMS0_RHISA</name>
<organism evidence="1 2">
    <name type="scientific">Rhipicephalus sanguineus</name>
    <name type="common">Brown dog tick</name>
    <name type="synonym">Ixodes sanguineus</name>
    <dbReference type="NCBI Taxonomy" id="34632"/>
    <lineage>
        <taxon>Eukaryota</taxon>
        <taxon>Metazoa</taxon>
        <taxon>Ecdysozoa</taxon>
        <taxon>Arthropoda</taxon>
        <taxon>Chelicerata</taxon>
        <taxon>Arachnida</taxon>
        <taxon>Acari</taxon>
        <taxon>Parasitiformes</taxon>
        <taxon>Ixodida</taxon>
        <taxon>Ixodoidea</taxon>
        <taxon>Ixodidae</taxon>
        <taxon>Rhipicephalinae</taxon>
        <taxon>Rhipicephalus</taxon>
        <taxon>Rhipicephalus</taxon>
    </lineage>
</organism>